<dbReference type="Proteomes" id="UP001497516">
    <property type="component" value="Chromosome 3"/>
</dbReference>
<accession>A0AAV2DJC8</accession>
<protein>
    <submittedName>
        <fullName evidence="1">Uncharacterized protein</fullName>
    </submittedName>
</protein>
<dbReference type="EMBL" id="OZ034816">
    <property type="protein sequence ID" value="CAL1373575.1"/>
    <property type="molecule type" value="Genomic_DNA"/>
</dbReference>
<organism evidence="1 2">
    <name type="scientific">Linum trigynum</name>
    <dbReference type="NCBI Taxonomy" id="586398"/>
    <lineage>
        <taxon>Eukaryota</taxon>
        <taxon>Viridiplantae</taxon>
        <taxon>Streptophyta</taxon>
        <taxon>Embryophyta</taxon>
        <taxon>Tracheophyta</taxon>
        <taxon>Spermatophyta</taxon>
        <taxon>Magnoliopsida</taxon>
        <taxon>eudicotyledons</taxon>
        <taxon>Gunneridae</taxon>
        <taxon>Pentapetalae</taxon>
        <taxon>rosids</taxon>
        <taxon>fabids</taxon>
        <taxon>Malpighiales</taxon>
        <taxon>Linaceae</taxon>
        <taxon>Linum</taxon>
    </lineage>
</organism>
<gene>
    <name evidence="1" type="ORF">LTRI10_LOCUS15497</name>
</gene>
<evidence type="ECO:0000313" key="1">
    <source>
        <dbReference type="EMBL" id="CAL1373575.1"/>
    </source>
</evidence>
<sequence length="84" mass="9695">MIRTRAEILGDLEAEGSGQCVTECDWWRGFENESGRVGESGGGFSSREMQNDAEVKRQRATWPWIRYFLLYSLPPFQGYLKVFP</sequence>
<reference evidence="1 2" key="1">
    <citation type="submission" date="2024-04" db="EMBL/GenBank/DDBJ databases">
        <authorList>
            <person name="Fracassetti M."/>
        </authorList>
    </citation>
    <scope>NUCLEOTIDE SEQUENCE [LARGE SCALE GENOMIC DNA]</scope>
</reference>
<keyword evidence="2" id="KW-1185">Reference proteome</keyword>
<name>A0AAV2DJC8_9ROSI</name>
<proteinExistence type="predicted"/>
<dbReference type="AlphaFoldDB" id="A0AAV2DJC8"/>
<evidence type="ECO:0000313" key="2">
    <source>
        <dbReference type="Proteomes" id="UP001497516"/>
    </source>
</evidence>